<gene>
    <name evidence="2" type="ORF">N866_07580</name>
</gene>
<evidence type="ECO:0000259" key="1">
    <source>
        <dbReference type="SMART" id="SM00382"/>
    </source>
</evidence>
<dbReference type="PANTHER" id="PTHR10285">
    <property type="entry name" value="URIDINE KINASE"/>
    <property type="match status" value="1"/>
</dbReference>
<proteinExistence type="predicted"/>
<dbReference type="Proteomes" id="UP000019753">
    <property type="component" value="Unassembled WGS sequence"/>
</dbReference>
<evidence type="ECO:0000313" key="3">
    <source>
        <dbReference type="Proteomes" id="UP000019753"/>
    </source>
</evidence>
<feature type="domain" description="AAA+ ATPase" evidence="1">
    <location>
        <begin position="26"/>
        <end position="162"/>
    </location>
</feature>
<dbReference type="InterPro" id="IPR027417">
    <property type="entry name" value="P-loop_NTPase"/>
</dbReference>
<dbReference type="AlphaFoldDB" id="A0A021VX66"/>
<dbReference type="EMBL" id="AXCW01000023">
    <property type="protein sequence ID" value="EYR64615.1"/>
    <property type="molecule type" value="Genomic_DNA"/>
</dbReference>
<dbReference type="InterPro" id="IPR003593">
    <property type="entry name" value="AAA+_ATPase"/>
</dbReference>
<dbReference type="Gene3D" id="3.40.50.300">
    <property type="entry name" value="P-loop containing nucleotide triphosphate hydrolases"/>
    <property type="match status" value="1"/>
</dbReference>
<dbReference type="NCBIfam" id="NF006743">
    <property type="entry name" value="PRK09270.1-2"/>
    <property type="match status" value="1"/>
</dbReference>
<sequence>MTGTDPGTVLDHALLERARRLADSGGRRILGITGPPGAGKSTLAEALAAELGDRARLVGMDGFHLAEAELRRLGRQDRKGAPDTFDALGYVALLRRLRAADEPVVYAPFFDRSIEEAVAGSVPVPREVPLVITEGNYLLVDEGAWAAVRPYLDECWYVETDEEDRLERLIARHQRFGRSPAEARERSVGSDQRNAEVIAGTRRRADLLVR</sequence>
<dbReference type="RefSeq" id="WP_052022341.1">
    <property type="nucleotide sequence ID" value="NZ_AXCW01000023.1"/>
</dbReference>
<dbReference type="Pfam" id="PF13238">
    <property type="entry name" value="AAA_18"/>
    <property type="match status" value="1"/>
</dbReference>
<accession>A0A021VX66</accession>
<keyword evidence="2" id="KW-0378">Hydrolase</keyword>
<name>A0A021VX66_9CELL</name>
<organism evidence="2 3">
    <name type="scientific">Actinotalea ferrariae CF5-4</name>
    <dbReference type="NCBI Taxonomy" id="948458"/>
    <lineage>
        <taxon>Bacteria</taxon>
        <taxon>Bacillati</taxon>
        <taxon>Actinomycetota</taxon>
        <taxon>Actinomycetes</taxon>
        <taxon>Micrococcales</taxon>
        <taxon>Cellulomonadaceae</taxon>
        <taxon>Actinotalea</taxon>
    </lineage>
</organism>
<dbReference type="SUPFAM" id="SSF52540">
    <property type="entry name" value="P-loop containing nucleoside triphosphate hydrolases"/>
    <property type="match status" value="1"/>
</dbReference>
<comment type="caution">
    <text evidence="2">The sequence shown here is derived from an EMBL/GenBank/DDBJ whole genome shotgun (WGS) entry which is preliminary data.</text>
</comment>
<dbReference type="OrthoDB" id="3192509at2"/>
<dbReference type="GO" id="GO:0016787">
    <property type="term" value="F:hydrolase activity"/>
    <property type="evidence" value="ECO:0007669"/>
    <property type="project" value="UniProtKB-KW"/>
</dbReference>
<dbReference type="SMART" id="SM00382">
    <property type="entry name" value="AAA"/>
    <property type="match status" value="1"/>
</dbReference>
<evidence type="ECO:0000313" key="2">
    <source>
        <dbReference type="EMBL" id="EYR64615.1"/>
    </source>
</evidence>
<reference evidence="2 3" key="1">
    <citation type="submission" date="2014-01" db="EMBL/GenBank/DDBJ databases">
        <title>Actinotalea ferrariae CF5-4.</title>
        <authorList>
            <person name="Chen F."/>
            <person name="Li Y."/>
            <person name="Wang G."/>
        </authorList>
    </citation>
    <scope>NUCLEOTIDE SEQUENCE [LARGE SCALE GENOMIC DNA]</scope>
    <source>
        <strain evidence="2 3">CF5-4</strain>
    </source>
</reference>
<protein>
    <submittedName>
        <fullName evidence="2">Nucleoside triphosphate hydrolase</fullName>
    </submittedName>
</protein>
<keyword evidence="3" id="KW-1185">Reference proteome</keyword>